<dbReference type="Gene3D" id="3.30.300.30">
    <property type="match status" value="1"/>
</dbReference>
<comment type="similarity">
    <text evidence="1">Belongs to the ATP-dependent AMP-binding enzyme family.</text>
</comment>
<dbReference type="eggNOG" id="COG0318">
    <property type="taxonomic scope" value="Bacteria"/>
</dbReference>
<proteinExistence type="inferred from homology"/>
<dbReference type="InterPro" id="IPR020845">
    <property type="entry name" value="AMP-binding_CS"/>
</dbReference>
<evidence type="ECO:0000259" key="3">
    <source>
        <dbReference type="Pfam" id="PF00501"/>
    </source>
</evidence>
<dbReference type="Pfam" id="PF13193">
    <property type="entry name" value="AMP-binding_C"/>
    <property type="match status" value="1"/>
</dbReference>
<dbReference type="Proteomes" id="UP000004699">
    <property type="component" value="Unassembled WGS sequence"/>
</dbReference>
<dbReference type="STRING" id="565045.NOR51B_2754"/>
<dbReference type="CDD" id="cd12119">
    <property type="entry name" value="ttLC_FACS_AlkK_like"/>
    <property type="match status" value="1"/>
</dbReference>
<accession>B8KQG1</accession>
<dbReference type="HOGENOM" id="CLU_000022_59_5_6"/>
<dbReference type="InterPro" id="IPR045851">
    <property type="entry name" value="AMP-bd_C_sf"/>
</dbReference>
<dbReference type="PROSITE" id="PS00455">
    <property type="entry name" value="AMP_BINDING"/>
    <property type="match status" value="1"/>
</dbReference>
<dbReference type="InterPro" id="IPR000873">
    <property type="entry name" value="AMP-dep_synth/lig_dom"/>
</dbReference>
<sequence>MMHLPLGVRTLTEFGARHFASSRVGDYQEDGSIHWQSYTDIADSAARLANALTDLGFRDSDRVGTFMWNCSEHLQAYLAIPSMGGVMHTINCRLSPEHIAYIINHAEDRFLIVDGRLESVLAPALADTPALEKILVVNPTGELAGDPRVIDFADVTAACEPSFSWPEPDENRAAGICYTSGTTGNPKGVVYSQKTTYLHALASRAVDTFGVNERDTILMLPSMFHANAWGFPYSGWLSGADMVMPGPHMQVRHLEAMIEQARPTLTAMVPTVLSDLIRADEDKGLDLSCFRSIICGGSAVPSSMIEAAWERWKVPVVQGWGMTETSPMCVLSHPPKDLGDTSDTRWRMKSGRPVPGIEVRVVDAADRELPNDGQSVGELQLRGTWVTGSYLKTETDAFTDDGWLKTGDVGHIDARGYVQLTDRTKDVIKSGGEWISSVDLEDALLKHPDVLEVAVIATPDERWQERPLAVVVPKSDKPLAAGELRGFLLEKVAKFWIPEYWAFVDEIAKTSIGKIDKKTLRDQRGSAAFDVETCYDLDAAATSGGRQ</sequence>
<name>B8KQG1_9GAMM</name>
<dbReference type="Gene3D" id="3.40.50.12780">
    <property type="entry name" value="N-terminal domain of ligase-like"/>
    <property type="match status" value="1"/>
</dbReference>
<dbReference type="InterPro" id="IPR042099">
    <property type="entry name" value="ANL_N_sf"/>
</dbReference>
<dbReference type="Pfam" id="PF00501">
    <property type="entry name" value="AMP-binding"/>
    <property type="match status" value="1"/>
</dbReference>
<dbReference type="InterPro" id="IPR025110">
    <property type="entry name" value="AMP-bd_C"/>
</dbReference>
<dbReference type="NCBIfam" id="NF004837">
    <property type="entry name" value="PRK06187.1"/>
    <property type="match status" value="1"/>
</dbReference>
<gene>
    <name evidence="5" type="primary">alkK</name>
    <name evidence="5" type="ORF">NOR51B_2754</name>
</gene>
<evidence type="ECO:0000313" key="5">
    <source>
        <dbReference type="EMBL" id="EED36801.1"/>
    </source>
</evidence>
<feature type="domain" description="AMP-binding enzyme C-terminal" evidence="4">
    <location>
        <begin position="440"/>
        <end position="514"/>
    </location>
</feature>
<feature type="domain" description="AMP-dependent synthetase/ligase" evidence="3">
    <location>
        <begin position="32"/>
        <end position="391"/>
    </location>
</feature>
<evidence type="ECO:0000256" key="1">
    <source>
        <dbReference type="ARBA" id="ARBA00006432"/>
    </source>
</evidence>
<dbReference type="InterPro" id="IPR050237">
    <property type="entry name" value="ATP-dep_AMP-bd_enzyme"/>
</dbReference>
<evidence type="ECO:0000256" key="2">
    <source>
        <dbReference type="ARBA" id="ARBA00022598"/>
    </source>
</evidence>
<dbReference type="SUPFAM" id="SSF56801">
    <property type="entry name" value="Acetyl-CoA synthetase-like"/>
    <property type="match status" value="1"/>
</dbReference>
<dbReference type="PANTHER" id="PTHR43767">
    <property type="entry name" value="LONG-CHAIN-FATTY-ACID--COA LIGASE"/>
    <property type="match status" value="1"/>
</dbReference>
<protein>
    <submittedName>
        <fullName evidence="5">Acyl-CoA synthetase</fullName>
    </submittedName>
</protein>
<reference evidence="6" key="1">
    <citation type="journal article" date="2013" name="BMC Microbiol.">
        <title>Taxonomy and evolution of bacteriochlorophyll a-containing members of the OM60/NOR5 clade of marine gammaproteobacteria: description of Luminiphilus syltensis gen. nov., sp. nov., reclassification of Haliea rubra as Pseudohaliea rubra gen. nov., comb. nov., and emendation of Chromatocurvus halotolerans.</title>
        <authorList>
            <person name="Spring S."/>
            <person name="Riedel T."/>
            <person name="Sproer C."/>
            <person name="Yan S."/>
            <person name="Harder J."/>
            <person name="Fuchs B.M."/>
        </authorList>
    </citation>
    <scope>NUCLEOTIDE SEQUENCE [LARGE SCALE GENOMIC DNA]</scope>
    <source>
        <strain evidence="6">NOR51-B</strain>
    </source>
</reference>
<dbReference type="GO" id="GO:0016877">
    <property type="term" value="F:ligase activity, forming carbon-sulfur bonds"/>
    <property type="evidence" value="ECO:0007669"/>
    <property type="project" value="UniProtKB-ARBA"/>
</dbReference>
<keyword evidence="6" id="KW-1185">Reference proteome</keyword>
<dbReference type="AlphaFoldDB" id="B8KQG1"/>
<organism evidence="5 6">
    <name type="scientific">Luminiphilus syltensis NOR5-1B</name>
    <dbReference type="NCBI Taxonomy" id="565045"/>
    <lineage>
        <taxon>Bacteria</taxon>
        <taxon>Pseudomonadati</taxon>
        <taxon>Pseudomonadota</taxon>
        <taxon>Gammaproteobacteria</taxon>
        <taxon>Cellvibrionales</taxon>
        <taxon>Halieaceae</taxon>
        <taxon>Luminiphilus</taxon>
    </lineage>
</organism>
<evidence type="ECO:0000259" key="4">
    <source>
        <dbReference type="Pfam" id="PF13193"/>
    </source>
</evidence>
<dbReference type="EMBL" id="DS999411">
    <property type="protein sequence ID" value="EED36801.1"/>
    <property type="molecule type" value="Genomic_DNA"/>
</dbReference>
<dbReference type="FunFam" id="3.30.300.30:FF:000008">
    <property type="entry name" value="2,3-dihydroxybenzoate-AMP ligase"/>
    <property type="match status" value="1"/>
</dbReference>
<dbReference type="PANTHER" id="PTHR43767:SF11">
    <property type="entry name" value="MEDIUM-CHAIN-FATTY-ACID--COA LIGASE"/>
    <property type="match status" value="1"/>
</dbReference>
<keyword evidence="2" id="KW-0436">Ligase</keyword>
<evidence type="ECO:0000313" key="6">
    <source>
        <dbReference type="Proteomes" id="UP000004699"/>
    </source>
</evidence>